<dbReference type="Pfam" id="PF05056">
    <property type="entry name" value="DUF674"/>
    <property type="match status" value="1"/>
</dbReference>
<dbReference type="PANTHER" id="PTHR33103">
    <property type="entry name" value="OS01G0153900 PROTEIN"/>
    <property type="match status" value="1"/>
</dbReference>
<proteinExistence type="predicted"/>
<reference evidence="1" key="1">
    <citation type="submission" date="2020-09" db="EMBL/GenBank/DDBJ databases">
        <title>Genome-Enabled Discovery of Anthraquinone Biosynthesis in Senna tora.</title>
        <authorList>
            <person name="Kang S.-H."/>
            <person name="Pandey R.P."/>
            <person name="Lee C.-M."/>
            <person name="Sim J.-S."/>
            <person name="Jeong J.-T."/>
            <person name="Choi B.-S."/>
            <person name="Jung M."/>
            <person name="Ginzburg D."/>
            <person name="Zhao K."/>
            <person name="Won S.Y."/>
            <person name="Oh T.-J."/>
            <person name="Yu Y."/>
            <person name="Kim N.-H."/>
            <person name="Lee O.R."/>
            <person name="Lee T.-H."/>
            <person name="Bashyal P."/>
            <person name="Kim T.-S."/>
            <person name="Lee W.-H."/>
            <person name="Kawkins C."/>
            <person name="Kim C.-K."/>
            <person name="Kim J.S."/>
            <person name="Ahn B.O."/>
            <person name="Rhee S.Y."/>
            <person name="Sohng J.K."/>
        </authorList>
    </citation>
    <scope>NUCLEOTIDE SEQUENCE</scope>
    <source>
        <tissue evidence="1">Leaf</tissue>
    </source>
</reference>
<dbReference type="PANTHER" id="PTHR33103:SF19">
    <property type="entry name" value="OS09G0544700 PROTEIN"/>
    <property type="match status" value="1"/>
</dbReference>
<evidence type="ECO:0000313" key="1">
    <source>
        <dbReference type="EMBL" id="KAF7811364.1"/>
    </source>
</evidence>
<comment type="caution">
    <text evidence="1">The sequence shown here is derived from an EMBL/GenBank/DDBJ whole genome shotgun (WGS) entry which is preliminary data.</text>
</comment>
<dbReference type="Proteomes" id="UP000634136">
    <property type="component" value="Unassembled WGS sequence"/>
</dbReference>
<dbReference type="OrthoDB" id="1165547at2759"/>
<accession>A0A834T7L6</accession>
<organism evidence="1 2">
    <name type="scientific">Senna tora</name>
    <dbReference type="NCBI Taxonomy" id="362788"/>
    <lineage>
        <taxon>Eukaryota</taxon>
        <taxon>Viridiplantae</taxon>
        <taxon>Streptophyta</taxon>
        <taxon>Embryophyta</taxon>
        <taxon>Tracheophyta</taxon>
        <taxon>Spermatophyta</taxon>
        <taxon>Magnoliopsida</taxon>
        <taxon>eudicotyledons</taxon>
        <taxon>Gunneridae</taxon>
        <taxon>Pentapetalae</taxon>
        <taxon>rosids</taxon>
        <taxon>fabids</taxon>
        <taxon>Fabales</taxon>
        <taxon>Fabaceae</taxon>
        <taxon>Caesalpinioideae</taxon>
        <taxon>Cassia clade</taxon>
        <taxon>Senna</taxon>
    </lineage>
</organism>
<keyword evidence="2" id="KW-1185">Reference proteome</keyword>
<protein>
    <submittedName>
        <fullName evidence="1">DUF674 family protein</fullName>
    </submittedName>
</protein>
<gene>
    <name evidence="1" type="ORF">G2W53_032340</name>
</gene>
<dbReference type="EMBL" id="JAAIUW010000010">
    <property type="protein sequence ID" value="KAF7811364.1"/>
    <property type="molecule type" value="Genomic_DNA"/>
</dbReference>
<dbReference type="AlphaFoldDB" id="A0A834T7L6"/>
<dbReference type="InterPro" id="IPR007750">
    <property type="entry name" value="DUF674"/>
</dbReference>
<name>A0A834T7L6_9FABA</name>
<evidence type="ECO:0000313" key="2">
    <source>
        <dbReference type="Proteomes" id="UP000634136"/>
    </source>
</evidence>
<sequence>MIDTKTKTVLFAEASKDFIDFLFNLLQLPIGSVIRLLTKNEMVGCLGKLYESIENLNETYLLNPTQHKEVLLKPNALVSGFLQLPSNESTSCGDKSGPLKLYMCSNRCSYNVTDVMFTKCRFCRVSMCMEVTYVGQKASGVTQSGSGGGEGGFVKGVVTYMVMDDLVVQPMSTISSISLLNKFNVKEVGALQEKVVQMGMKGGIKLLKTSLLTNNVLTSVFLKNIMARGGGKRRKRK</sequence>